<name>A0AA37WHP3_9BACT</name>
<keyword evidence="1" id="KW-1133">Transmembrane helix</keyword>
<evidence type="ECO:0000313" key="3">
    <source>
        <dbReference type="Proteomes" id="UP001156666"/>
    </source>
</evidence>
<dbReference type="Proteomes" id="UP001156666">
    <property type="component" value="Unassembled WGS sequence"/>
</dbReference>
<gene>
    <name evidence="2" type="primary">yqeH</name>
    <name evidence="2" type="ORF">GCM10007940_42800</name>
</gene>
<feature type="transmembrane region" description="Helical" evidence="1">
    <location>
        <begin position="108"/>
        <end position="124"/>
    </location>
</feature>
<sequence>MKNVIGRVLLILGLYLGLKYFGGSIGAKILYPVTLLVTFLHEFGHALGAVLTGGSVDQVQINADGSGYTVSRGGVRPIIIMGGYIGSAILGNLLFYIGTKSQKLIKPMLYLLSAAMVFTAFFWFNSMFTTSILILFALVLGFIGLKTKFGREVLMFIGLASIIYIIQDFNVGPSSDLAAYAETMVILPATVWKYIWLGIVVLLFVFNIRAIFRTSGTA</sequence>
<dbReference type="PANTHER" id="PTHR33979:SF2">
    <property type="entry name" value="PEPTIDASE M50B-LIKE-DOMAIN-CONTAINING PROTEIN"/>
    <property type="match status" value="1"/>
</dbReference>
<dbReference type="Pfam" id="PF13398">
    <property type="entry name" value="Peptidase_M50B"/>
    <property type="match status" value="1"/>
</dbReference>
<evidence type="ECO:0000313" key="2">
    <source>
        <dbReference type="EMBL" id="GLR19664.1"/>
    </source>
</evidence>
<feature type="transmembrane region" description="Helical" evidence="1">
    <location>
        <begin position="78"/>
        <end position="96"/>
    </location>
</feature>
<accession>A0AA37WHP3</accession>
<dbReference type="AlphaFoldDB" id="A0AA37WHP3"/>
<dbReference type="EMBL" id="BSOH01000031">
    <property type="protein sequence ID" value="GLR19664.1"/>
    <property type="molecule type" value="Genomic_DNA"/>
</dbReference>
<reference evidence="2" key="2">
    <citation type="submission" date="2023-01" db="EMBL/GenBank/DDBJ databases">
        <title>Draft genome sequence of Portibacter lacus strain NBRC 108769.</title>
        <authorList>
            <person name="Sun Q."/>
            <person name="Mori K."/>
        </authorList>
    </citation>
    <scope>NUCLEOTIDE SEQUENCE</scope>
    <source>
        <strain evidence="2">NBRC 108769</strain>
    </source>
</reference>
<feature type="transmembrane region" description="Helical" evidence="1">
    <location>
        <begin position="130"/>
        <end position="146"/>
    </location>
</feature>
<evidence type="ECO:0008006" key="4">
    <source>
        <dbReference type="Google" id="ProtNLM"/>
    </source>
</evidence>
<keyword evidence="1" id="KW-0812">Transmembrane</keyword>
<feature type="transmembrane region" description="Helical" evidence="1">
    <location>
        <begin position="191"/>
        <end position="212"/>
    </location>
</feature>
<organism evidence="2 3">
    <name type="scientific">Portibacter lacus</name>
    <dbReference type="NCBI Taxonomy" id="1099794"/>
    <lineage>
        <taxon>Bacteria</taxon>
        <taxon>Pseudomonadati</taxon>
        <taxon>Bacteroidota</taxon>
        <taxon>Saprospiria</taxon>
        <taxon>Saprospirales</taxon>
        <taxon>Haliscomenobacteraceae</taxon>
        <taxon>Portibacter</taxon>
    </lineage>
</organism>
<dbReference type="PANTHER" id="PTHR33979">
    <property type="entry name" value="OS02G0221600 PROTEIN"/>
    <property type="match status" value="1"/>
</dbReference>
<keyword evidence="3" id="KW-1185">Reference proteome</keyword>
<protein>
    <recommendedName>
        <fullName evidence="4">M50 family peptidase</fullName>
    </recommendedName>
</protein>
<reference evidence="2" key="1">
    <citation type="journal article" date="2014" name="Int. J. Syst. Evol. Microbiol.">
        <title>Complete genome sequence of Corynebacterium casei LMG S-19264T (=DSM 44701T), isolated from a smear-ripened cheese.</title>
        <authorList>
            <consortium name="US DOE Joint Genome Institute (JGI-PGF)"/>
            <person name="Walter F."/>
            <person name="Albersmeier A."/>
            <person name="Kalinowski J."/>
            <person name="Ruckert C."/>
        </authorList>
    </citation>
    <scope>NUCLEOTIDE SEQUENCE</scope>
    <source>
        <strain evidence="2">NBRC 108769</strain>
    </source>
</reference>
<dbReference type="RefSeq" id="WP_235295066.1">
    <property type="nucleotide sequence ID" value="NZ_BSOH01000031.1"/>
</dbReference>
<evidence type="ECO:0000256" key="1">
    <source>
        <dbReference type="SAM" id="Phobius"/>
    </source>
</evidence>
<keyword evidence="1" id="KW-0472">Membrane</keyword>
<feature type="transmembrane region" description="Helical" evidence="1">
    <location>
        <begin position="153"/>
        <end position="171"/>
    </location>
</feature>
<proteinExistence type="predicted"/>
<comment type="caution">
    <text evidence="2">The sequence shown here is derived from an EMBL/GenBank/DDBJ whole genome shotgun (WGS) entry which is preliminary data.</text>
</comment>
<dbReference type="InterPro" id="IPR049500">
    <property type="entry name" value="Peptidase_M50B-like"/>
</dbReference>